<dbReference type="PANTHER" id="PTHR30024">
    <property type="entry name" value="ALIPHATIC SULFONATES-BINDING PROTEIN-RELATED"/>
    <property type="match status" value="1"/>
</dbReference>
<feature type="domain" description="SsuA/THI5-like" evidence="1">
    <location>
        <begin position="25"/>
        <end position="154"/>
    </location>
</feature>
<dbReference type="InterPro" id="IPR015168">
    <property type="entry name" value="SsuA/THI5"/>
</dbReference>
<dbReference type="Gene3D" id="3.40.190.10">
    <property type="entry name" value="Periplasmic binding protein-like II"/>
    <property type="match status" value="2"/>
</dbReference>
<dbReference type="PANTHER" id="PTHR30024:SF42">
    <property type="entry name" value="ALIPHATIC SULFONATES-BINDING PROTEIN-RELATED"/>
    <property type="match status" value="1"/>
</dbReference>
<dbReference type="Pfam" id="PF09084">
    <property type="entry name" value="NMT1"/>
    <property type="match status" value="1"/>
</dbReference>
<reference evidence="2 3" key="1">
    <citation type="submission" date="2018-06" db="EMBL/GenBank/DDBJ databases">
        <title>Genomic Encyclopedia of Type Strains, Phase IV (KMG-IV): sequencing the most valuable type-strain genomes for metagenomic binning, comparative biology and taxonomic classification.</title>
        <authorList>
            <person name="Goeker M."/>
        </authorList>
    </citation>
    <scope>NUCLEOTIDE SEQUENCE [LARGE SCALE GENOMIC DNA]</scope>
    <source>
        <strain evidence="2 3">DSM 25619</strain>
    </source>
</reference>
<dbReference type="OrthoDB" id="7374754at2"/>
<proteinExistence type="predicted"/>
<organism evidence="2 3">
    <name type="scientific">Pseudochrobactrum asaccharolyticum</name>
    <dbReference type="NCBI Taxonomy" id="354351"/>
    <lineage>
        <taxon>Bacteria</taxon>
        <taxon>Pseudomonadati</taxon>
        <taxon>Pseudomonadota</taxon>
        <taxon>Alphaproteobacteria</taxon>
        <taxon>Hyphomicrobiales</taxon>
        <taxon>Brucellaceae</taxon>
        <taxon>Pseudochrobactrum</taxon>
    </lineage>
</organism>
<evidence type="ECO:0000259" key="1">
    <source>
        <dbReference type="Pfam" id="PF09084"/>
    </source>
</evidence>
<name>A0A366E6E8_9HYPH</name>
<protein>
    <submittedName>
        <fullName evidence="2">Sulfonate transport system substrate-binding protein</fullName>
    </submittedName>
</protein>
<dbReference type="RefSeq" id="WP_113943374.1">
    <property type="nucleotide sequence ID" value="NZ_JBHEEG010000002.1"/>
</dbReference>
<dbReference type="EMBL" id="QNRH01000002">
    <property type="protein sequence ID" value="RBO97349.1"/>
    <property type="molecule type" value="Genomic_DNA"/>
</dbReference>
<accession>A0A366E6E8</accession>
<comment type="caution">
    <text evidence="2">The sequence shown here is derived from an EMBL/GenBank/DDBJ whole genome shotgun (WGS) entry which is preliminary data.</text>
</comment>
<dbReference type="Proteomes" id="UP000252893">
    <property type="component" value="Unassembled WGS sequence"/>
</dbReference>
<dbReference type="SUPFAM" id="SSF53850">
    <property type="entry name" value="Periplasmic binding protein-like II"/>
    <property type="match status" value="1"/>
</dbReference>
<dbReference type="AlphaFoldDB" id="A0A366E6E8"/>
<gene>
    <name evidence="2" type="ORF">DFR47_102131</name>
</gene>
<evidence type="ECO:0000313" key="2">
    <source>
        <dbReference type="EMBL" id="RBO97349.1"/>
    </source>
</evidence>
<evidence type="ECO:0000313" key="3">
    <source>
        <dbReference type="Proteomes" id="UP000252893"/>
    </source>
</evidence>
<keyword evidence="3" id="KW-1185">Reference proteome</keyword>
<sequence>MKIGVHPSNLHLRIAQVWPDAFAALDGEFVTYREGRDTGRLIAEGKIDFGGTGSTPPITAALDGLKVKYIAASAPRPANGAILVRADSPIKTIPDLKHRRIGLVDGSFQTYYLARNLEEAGLNLADIERVEPEVNDALPALLDGRVDAWIAMAPRLENALERDDIRLLSRCGSTIPNRSLFWTLEDSGLDAETRLKIAQELARIGSEITADPHQAARRLVESGATEASLQGWEKVIASRDFTVIQADDTILTEQQTEAEVLHRHGHFDRLAQIYPQAA</sequence>